<keyword evidence="3" id="KW-1185">Reference proteome</keyword>
<organism evidence="2 3">
    <name type="scientific">Absidia repens</name>
    <dbReference type="NCBI Taxonomy" id="90262"/>
    <lineage>
        <taxon>Eukaryota</taxon>
        <taxon>Fungi</taxon>
        <taxon>Fungi incertae sedis</taxon>
        <taxon>Mucoromycota</taxon>
        <taxon>Mucoromycotina</taxon>
        <taxon>Mucoromycetes</taxon>
        <taxon>Mucorales</taxon>
        <taxon>Cunninghamellaceae</taxon>
        <taxon>Absidia</taxon>
    </lineage>
</organism>
<reference evidence="2 3" key="1">
    <citation type="submission" date="2016-07" db="EMBL/GenBank/DDBJ databases">
        <title>Pervasive Adenine N6-methylation of Active Genes in Fungi.</title>
        <authorList>
            <consortium name="DOE Joint Genome Institute"/>
            <person name="Mondo S.J."/>
            <person name="Dannebaum R.O."/>
            <person name="Kuo R.C."/>
            <person name="Labutti K."/>
            <person name="Haridas S."/>
            <person name="Kuo A."/>
            <person name="Salamov A."/>
            <person name="Ahrendt S.R."/>
            <person name="Lipzen A."/>
            <person name="Sullivan W."/>
            <person name="Andreopoulos W.B."/>
            <person name="Clum A."/>
            <person name="Lindquist E."/>
            <person name="Daum C."/>
            <person name="Ramamoorthy G.K."/>
            <person name="Gryganskyi A."/>
            <person name="Culley D."/>
            <person name="Magnuson J.K."/>
            <person name="James T.Y."/>
            <person name="O'Malley M.A."/>
            <person name="Stajich J.E."/>
            <person name="Spatafora J.W."/>
            <person name="Visel A."/>
            <person name="Grigoriev I.V."/>
        </authorList>
    </citation>
    <scope>NUCLEOTIDE SEQUENCE [LARGE SCALE GENOMIC DNA]</scope>
    <source>
        <strain evidence="2 3">NRRL 1336</strain>
    </source>
</reference>
<evidence type="ECO:0000256" key="1">
    <source>
        <dbReference type="SAM" id="MobiDB-lite"/>
    </source>
</evidence>
<feature type="compositionally biased region" description="Basic and acidic residues" evidence="1">
    <location>
        <begin position="76"/>
        <end position="94"/>
    </location>
</feature>
<evidence type="ECO:0000313" key="2">
    <source>
        <dbReference type="EMBL" id="ORZ26085.1"/>
    </source>
</evidence>
<dbReference type="OrthoDB" id="43460at2759"/>
<feature type="region of interest" description="Disordered" evidence="1">
    <location>
        <begin position="767"/>
        <end position="811"/>
    </location>
</feature>
<dbReference type="PANTHER" id="PTHR31859:SF1">
    <property type="entry name" value="TETRATRICOPEPTIDE REPEAT PROTEIN 39C"/>
    <property type="match status" value="1"/>
</dbReference>
<sequence length="811" mass="91940">MDPDDIIVALDISNDNDNTALLSDPTPSSPTFTPWSYPLDSSYQSAPQEDYQHHHSNIHGGAEHVDSLQIPYRYMTSEDRDRERRSREYEHSIDEDGSLDDPNNYNHQHTNPYHDDFLYPTIPVADIQPNQVPPNDLNPRQQEEADQPVREGMRYLFDNKFMRARIIFQTNANSDPLYSLGLGAMAFIRAIMTHREYETTKAIQALQTTYTIAQAQIVNTGKKRKPLMTSFTRYFGDRINTAANTIDPPTSTTTNSASAMDPPVFLANSILRAHVVKAEASLLIAILQLTRASLVGYIKSGFHLRRAYYSYNLVWQEYKRMGQEYTKHMDRDTVSGIQFGIGAVQLILSSLPSKMVQINSILGWSYDKELGFVLLKLCTEARGIRSSLSSLVLLAYYNVLTSFAPQLYTKDLMEPALACLTDAQHQHPRSCFFLFFAARFARCAPNLALSSQSFQFAAQASRGEWAEQAMRQLTDHEQAFNDALQLNWEDSLATFEVLGRQGYWSAAFSKYMVGACYEMLGRRTEAILAFAEVPQCIERTMAAAEAGTHPTVTTFSSDDDNQQHQQHQQHHSSTQNILYVDTYIQKKVKRYQQGGYQYMDLHLPALEMLLVWNMFEWMEKDGLTHCLTLVQQTLGLVYERERLEYGVRQKELVPSTAPPHYYDKRAGLLLIKAAVLNALRQSQQAVAHLNWILDHQRHLKSDSWMVPFTYWESGVTCWHLGQHGKSRRLWQQALSFTDYDFEHRMTIRLGLALNKCDEMNIRHDDPGVNGGGGGGGGGAAAAVARHTTKGSLARKNKGPTSSNGRKRMPLA</sequence>
<gene>
    <name evidence="2" type="ORF">BCR42DRAFT_445794</name>
</gene>
<proteinExistence type="predicted"/>
<dbReference type="PANTHER" id="PTHR31859">
    <property type="entry name" value="TETRATRICOPEPTIDE REPEAT PROTEIN 39 FAMILY MEMBER"/>
    <property type="match status" value="1"/>
</dbReference>
<protein>
    <submittedName>
        <fullName evidence="2">Uncharacterized protein</fullName>
    </submittedName>
</protein>
<feature type="region of interest" description="Disordered" evidence="1">
    <location>
        <begin position="550"/>
        <end position="573"/>
    </location>
</feature>
<feature type="compositionally biased region" description="Basic residues" evidence="1">
    <location>
        <begin position="786"/>
        <end position="797"/>
    </location>
</feature>
<dbReference type="InterPro" id="IPR019412">
    <property type="entry name" value="IML2/TPR_39"/>
</dbReference>
<name>A0A1X2J2R9_9FUNG</name>
<dbReference type="Proteomes" id="UP000193560">
    <property type="component" value="Unassembled WGS sequence"/>
</dbReference>
<feature type="region of interest" description="Disordered" evidence="1">
    <location>
        <begin position="16"/>
        <end position="146"/>
    </location>
</feature>
<feature type="compositionally biased region" description="Gly residues" evidence="1">
    <location>
        <begin position="768"/>
        <end position="779"/>
    </location>
</feature>
<feature type="compositionally biased region" description="Polar residues" evidence="1">
    <location>
        <begin position="101"/>
        <end position="111"/>
    </location>
</feature>
<dbReference type="SUPFAM" id="SSF48452">
    <property type="entry name" value="TPR-like"/>
    <property type="match status" value="1"/>
</dbReference>
<dbReference type="InterPro" id="IPR011990">
    <property type="entry name" value="TPR-like_helical_dom_sf"/>
</dbReference>
<dbReference type="EMBL" id="MCGE01000001">
    <property type="protein sequence ID" value="ORZ26085.1"/>
    <property type="molecule type" value="Genomic_DNA"/>
</dbReference>
<comment type="caution">
    <text evidence="2">The sequence shown here is derived from an EMBL/GenBank/DDBJ whole genome shotgun (WGS) entry which is preliminary data.</text>
</comment>
<dbReference type="AlphaFoldDB" id="A0A1X2J2R9"/>
<feature type="compositionally biased region" description="Low complexity" evidence="1">
    <location>
        <begin position="25"/>
        <end position="38"/>
    </location>
</feature>
<dbReference type="Pfam" id="PF10300">
    <property type="entry name" value="Iml2-TPR_39"/>
    <property type="match status" value="1"/>
</dbReference>
<evidence type="ECO:0000313" key="3">
    <source>
        <dbReference type="Proteomes" id="UP000193560"/>
    </source>
</evidence>
<accession>A0A1X2J2R9</accession>